<comment type="caution">
    <text evidence="2">The sequence shown here is derived from an EMBL/GenBank/DDBJ whole genome shotgun (WGS) entry which is preliminary data.</text>
</comment>
<dbReference type="EMBL" id="JABXBU010002072">
    <property type="protein sequence ID" value="KAF8778452.1"/>
    <property type="molecule type" value="Genomic_DNA"/>
</dbReference>
<proteinExistence type="predicted"/>
<feature type="domain" description="CRAL-TRIO" evidence="1">
    <location>
        <begin position="1"/>
        <end position="64"/>
    </location>
</feature>
<dbReference type="Pfam" id="PF00650">
    <property type="entry name" value="CRAL_TRIO"/>
    <property type="match status" value="1"/>
</dbReference>
<name>A0A8T0ERA6_ARGBR</name>
<evidence type="ECO:0000259" key="1">
    <source>
        <dbReference type="PROSITE" id="PS50191"/>
    </source>
</evidence>
<dbReference type="PROSITE" id="PS50191">
    <property type="entry name" value="CRAL_TRIO"/>
    <property type="match status" value="1"/>
</dbReference>
<dbReference type="InterPro" id="IPR036865">
    <property type="entry name" value="CRAL-TRIO_dom_sf"/>
</dbReference>
<dbReference type="CDD" id="cd00170">
    <property type="entry name" value="SEC14"/>
    <property type="match status" value="1"/>
</dbReference>
<dbReference type="Gene3D" id="3.40.525.10">
    <property type="entry name" value="CRAL-TRIO lipid binding domain"/>
    <property type="match status" value="1"/>
</dbReference>
<gene>
    <name evidence="2" type="ORF">HNY73_015175</name>
</gene>
<accession>A0A8T0ERA6</accession>
<keyword evidence="3" id="KW-1185">Reference proteome</keyword>
<dbReference type="SUPFAM" id="SSF52087">
    <property type="entry name" value="CRAL/TRIO domain"/>
    <property type="match status" value="1"/>
</dbReference>
<dbReference type="AlphaFoldDB" id="A0A8T0ERA6"/>
<dbReference type="InterPro" id="IPR001251">
    <property type="entry name" value="CRAL-TRIO_dom"/>
</dbReference>
<evidence type="ECO:0000313" key="2">
    <source>
        <dbReference type="EMBL" id="KAF8778452.1"/>
    </source>
</evidence>
<reference evidence="2" key="1">
    <citation type="journal article" date="2020" name="bioRxiv">
        <title>Chromosome-level reference genome of the European wasp spider Argiope bruennichi: a resource for studies on range expansion and evolutionary adaptation.</title>
        <authorList>
            <person name="Sheffer M.M."/>
            <person name="Hoppe A."/>
            <person name="Krehenwinkel H."/>
            <person name="Uhl G."/>
            <person name="Kuss A.W."/>
            <person name="Jensen L."/>
            <person name="Jensen C."/>
            <person name="Gillespie R.G."/>
            <person name="Hoff K.J."/>
            <person name="Prost S."/>
        </authorList>
    </citation>
    <scope>NUCLEOTIDE SEQUENCE</scope>
</reference>
<reference evidence="2" key="2">
    <citation type="submission" date="2020-06" db="EMBL/GenBank/DDBJ databases">
        <authorList>
            <person name="Sheffer M."/>
        </authorList>
    </citation>
    <scope>NUCLEOTIDE SEQUENCE</scope>
</reference>
<evidence type="ECO:0000313" key="3">
    <source>
        <dbReference type="Proteomes" id="UP000807504"/>
    </source>
</evidence>
<dbReference type="Proteomes" id="UP000807504">
    <property type="component" value="Unassembled WGS sequence"/>
</dbReference>
<sequence>MRFLGYHLVNVNFIGNFLVSLIRPFLPKDIEKVFYTHSSLKELLDYFPKSMLPVEYGGSLEDYYTDDWLRKANKEHGNFPAGGLKNIF</sequence>
<protein>
    <recommendedName>
        <fullName evidence="1">CRAL-TRIO domain-containing protein</fullName>
    </recommendedName>
</protein>
<organism evidence="2 3">
    <name type="scientific">Argiope bruennichi</name>
    <name type="common">Wasp spider</name>
    <name type="synonym">Aranea bruennichi</name>
    <dbReference type="NCBI Taxonomy" id="94029"/>
    <lineage>
        <taxon>Eukaryota</taxon>
        <taxon>Metazoa</taxon>
        <taxon>Ecdysozoa</taxon>
        <taxon>Arthropoda</taxon>
        <taxon>Chelicerata</taxon>
        <taxon>Arachnida</taxon>
        <taxon>Araneae</taxon>
        <taxon>Araneomorphae</taxon>
        <taxon>Entelegynae</taxon>
        <taxon>Araneoidea</taxon>
        <taxon>Araneidae</taxon>
        <taxon>Argiope</taxon>
    </lineage>
</organism>